<feature type="domain" description="Glycosyl transferase CAP10" evidence="1">
    <location>
        <begin position="190"/>
        <end position="480"/>
    </location>
</feature>
<accession>A0A0C3L4E8</accession>
<gene>
    <name evidence="2" type="ORF">M407DRAFT_71429</name>
</gene>
<name>A0A0C3L4E8_9AGAM</name>
<dbReference type="Proteomes" id="UP000054248">
    <property type="component" value="Unassembled WGS sequence"/>
</dbReference>
<dbReference type="InterPro" id="IPR006598">
    <property type="entry name" value="CAP10"/>
</dbReference>
<evidence type="ECO:0000259" key="1">
    <source>
        <dbReference type="SMART" id="SM00672"/>
    </source>
</evidence>
<evidence type="ECO:0000313" key="3">
    <source>
        <dbReference type="Proteomes" id="UP000054248"/>
    </source>
</evidence>
<feature type="non-terminal residue" evidence="2">
    <location>
        <position position="1"/>
    </location>
</feature>
<dbReference type="AlphaFoldDB" id="A0A0C3L4E8"/>
<dbReference type="SMART" id="SM00672">
    <property type="entry name" value="CAP10"/>
    <property type="match status" value="1"/>
</dbReference>
<keyword evidence="2" id="KW-0808">Transferase</keyword>
<dbReference type="HOGENOM" id="CLU_005027_3_1_1"/>
<dbReference type="Pfam" id="PF05686">
    <property type="entry name" value="Glyco_transf_90"/>
    <property type="match status" value="1"/>
</dbReference>
<dbReference type="PANTHER" id="PTHR12203">
    <property type="entry name" value="KDEL LYS-ASP-GLU-LEU CONTAINING - RELATED"/>
    <property type="match status" value="1"/>
</dbReference>
<dbReference type="PANTHER" id="PTHR12203:SF118">
    <property type="entry name" value="BETA-1,2-XYLOSYLTRANSFERASE 1"/>
    <property type="match status" value="1"/>
</dbReference>
<dbReference type="OrthoDB" id="541052at2759"/>
<dbReference type="GO" id="GO:0016740">
    <property type="term" value="F:transferase activity"/>
    <property type="evidence" value="ECO:0007669"/>
    <property type="project" value="UniProtKB-KW"/>
</dbReference>
<protein>
    <submittedName>
        <fullName evidence="2">Glycosyltransferase family 90 protein</fullName>
    </submittedName>
</protein>
<reference evidence="2 3" key="1">
    <citation type="submission" date="2014-04" db="EMBL/GenBank/DDBJ databases">
        <authorList>
            <consortium name="DOE Joint Genome Institute"/>
            <person name="Kuo A."/>
            <person name="Girlanda M."/>
            <person name="Perotto S."/>
            <person name="Kohler A."/>
            <person name="Nagy L.G."/>
            <person name="Floudas D."/>
            <person name="Copeland A."/>
            <person name="Barry K.W."/>
            <person name="Cichocki N."/>
            <person name="Veneault-Fourrey C."/>
            <person name="LaButti K."/>
            <person name="Lindquist E.A."/>
            <person name="Lipzen A."/>
            <person name="Lundell T."/>
            <person name="Morin E."/>
            <person name="Murat C."/>
            <person name="Sun H."/>
            <person name="Tunlid A."/>
            <person name="Henrissat B."/>
            <person name="Grigoriev I.V."/>
            <person name="Hibbett D.S."/>
            <person name="Martin F."/>
            <person name="Nordberg H.P."/>
            <person name="Cantor M.N."/>
            <person name="Hua S.X."/>
        </authorList>
    </citation>
    <scope>NUCLEOTIDE SEQUENCE [LARGE SCALE GENOMIC DNA]</scope>
    <source>
        <strain evidence="2 3">MUT 4182</strain>
    </source>
</reference>
<sequence>QSKSLHDAAREYKRRYGRMPPKGFDKWYQFAVERDVMLIDEFDQIDHDIAPFLALPPQTLRTRISQLEDLPTSFHIEILAGDLQIYGPLDEDPRALDVAELIQDFVHLLPDLVMHASGHDTGSQIFAADFRKEAARLVSKGQYLSPENITYYENTRRNPRKTLINACAEDSAAVLQAASNATSAIGRAELVHDHRTTMNFCDNPAILEGHGALMFNNARGHKLSPYFVMCKLDNGGELLMPALSGYADRANHKVTPWSQRNDSTIFWRGRTTGNHFNNEHDWRKSHRIQLHTLANAKDGNIAVLIEDPGTGLLDRRNFTRAELNKAYMDVGLVGPPTQCQKDGTCKEMAEGIDFRPLVAANAGNDKKFALDVDGNGWSQRYQKLLASGAVVLKATIFPEWNTNWLIPYYHYIPIQHDYTDVYDAVAFFAGTPDGKGAHDAMAEKISNHSVEFAQKNWRWEDMQAYMFRLLLEYARLSSRDREKMTYKM</sequence>
<evidence type="ECO:0000313" key="2">
    <source>
        <dbReference type="EMBL" id="KIO28703.1"/>
    </source>
</evidence>
<proteinExistence type="predicted"/>
<dbReference type="InterPro" id="IPR051091">
    <property type="entry name" value="O-Glucosyltr/Glycosyltrsf_90"/>
</dbReference>
<dbReference type="EMBL" id="KN822991">
    <property type="protein sequence ID" value="KIO28703.1"/>
    <property type="molecule type" value="Genomic_DNA"/>
</dbReference>
<keyword evidence="3" id="KW-1185">Reference proteome</keyword>
<organism evidence="2 3">
    <name type="scientific">Tulasnella calospora MUT 4182</name>
    <dbReference type="NCBI Taxonomy" id="1051891"/>
    <lineage>
        <taxon>Eukaryota</taxon>
        <taxon>Fungi</taxon>
        <taxon>Dikarya</taxon>
        <taxon>Basidiomycota</taxon>
        <taxon>Agaricomycotina</taxon>
        <taxon>Agaricomycetes</taxon>
        <taxon>Cantharellales</taxon>
        <taxon>Tulasnellaceae</taxon>
        <taxon>Tulasnella</taxon>
    </lineage>
</organism>
<reference evidence="3" key="2">
    <citation type="submission" date="2015-01" db="EMBL/GenBank/DDBJ databases">
        <title>Evolutionary Origins and Diversification of the Mycorrhizal Mutualists.</title>
        <authorList>
            <consortium name="DOE Joint Genome Institute"/>
            <consortium name="Mycorrhizal Genomics Consortium"/>
            <person name="Kohler A."/>
            <person name="Kuo A."/>
            <person name="Nagy L.G."/>
            <person name="Floudas D."/>
            <person name="Copeland A."/>
            <person name="Barry K.W."/>
            <person name="Cichocki N."/>
            <person name="Veneault-Fourrey C."/>
            <person name="LaButti K."/>
            <person name="Lindquist E.A."/>
            <person name="Lipzen A."/>
            <person name="Lundell T."/>
            <person name="Morin E."/>
            <person name="Murat C."/>
            <person name="Riley R."/>
            <person name="Ohm R."/>
            <person name="Sun H."/>
            <person name="Tunlid A."/>
            <person name="Henrissat B."/>
            <person name="Grigoriev I.V."/>
            <person name="Hibbett D.S."/>
            <person name="Martin F."/>
        </authorList>
    </citation>
    <scope>NUCLEOTIDE SEQUENCE [LARGE SCALE GENOMIC DNA]</scope>
    <source>
        <strain evidence="3">MUT 4182</strain>
    </source>
</reference>